<name>A0AAD7SJT2_9TELE</name>
<evidence type="ECO:0000256" key="3">
    <source>
        <dbReference type="ARBA" id="ARBA00022765"/>
    </source>
</evidence>
<dbReference type="SUPFAM" id="SSF109715">
    <property type="entry name" value="DEK C-terminal domain"/>
    <property type="match status" value="1"/>
</dbReference>
<dbReference type="FunFam" id="1.10.10.60:FF:000148">
    <property type="entry name" value="Dek, isoform B"/>
    <property type="match status" value="1"/>
</dbReference>
<dbReference type="GO" id="GO:0005634">
    <property type="term" value="C:nucleus"/>
    <property type="evidence" value="ECO:0007669"/>
    <property type="project" value="UniProtKB-SubCell"/>
</dbReference>
<evidence type="ECO:0000256" key="2">
    <source>
        <dbReference type="ARBA" id="ARBA00022553"/>
    </source>
</evidence>
<keyword evidence="3" id="KW-0013">ADP-ribosylation</keyword>
<accession>A0AAD7SJT2</accession>
<dbReference type="PANTHER" id="PTHR13468">
    <property type="entry name" value="DEK PROTEIN"/>
    <property type="match status" value="1"/>
</dbReference>
<evidence type="ECO:0000256" key="1">
    <source>
        <dbReference type="ARBA" id="ARBA00004123"/>
    </source>
</evidence>
<dbReference type="Pfam" id="PF08766">
    <property type="entry name" value="DEK_C"/>
    <property type="match status" value="1"/>
</dbReference>
<organism evidence="11 12">
    <name type="scientific">Aldrovandia affinis</name>
    <dbReference type="NCBI Taxonomy" id="143900"/>
    <lineage>
        <taxon>Eukaryota</taxon>
        <taxon>Metazoa</taxon>
        <taxon>Chordata</taxon>
        <taxon>Craniata</taxon>
        <taxon>Vertebrata</taxon>
        <taxon>Euteleostomi</taxon>
        <taxon>Actinopterygii</taxon>
        <taxon>Neopterygii</taxon>
        <taxon>Teleostei</taxon>
        <taxon>Notacanthiformes</taxon>
        <taxon>Halosauridae</taxon>
        <taxon>Aldrovandia</taxon>
    </lineage>
</organism>
<dbReference type="GO" id="GO:0006325">
    <property type="term" value="P:chromatin organization"/>
    <property type="evidence" value="ECO:0007669"/>
    <property type="project" value="UniProtKB-KW"/>
</dbReference>
<protein>
    <recommendedName>
        <fullName evidence="9">Protein DEK</fullName>
    </recommendedName>
</protein>
<evidence type="ECO:0000259" key="10">
    <source>
        <dbReference type="PROSITE" id="PS51998"/>
    </source>
</evidence>
<gene>
    <name evidence="11" type="ORF">AAFF_G00364580</name>
</gene>
<feature type="domain" description="DEK-C" evidence="10">
    <location>
        <begin position="60"/>
        <end position="116"/>
    </location>
</feature>
<dbReference type="PANTHER" id="PTHR13468:SF1">
    <property type="entry name" value="PROTEIN DEK"/>
    <property type="match status" value="1"/>
</dbReference>
<keyword evidence="12" id="KW-1185">Reference proteome</keyword>
<evidence type="ECO:0000256" key="5">
    <source>
        <dbReference type="ARBA" id="ARBA00023125"/>
    </source>
</evidence>
<dbReference type="EMBL" id="JAINUG010000062">
    <property type="protein sequence ID" value="KAJ8402786.1"/>
    <property type="molecule type" value="Genomic_DNA"/>
</dbReference>
<evidence type="ECO:0000313" key="12">
    <source>
        <dbReference type="Proteomes" id="UP001221898"/>
    </source>
</evidence>
<dbReference type="InterPro" id="IPR014876">
    <property type="entry name" value="DEK_C"/>
</dbReference>
<evidence type="ECO:0000256" key="9">
    <source>
        <dbReference type="ARBA" id="ARBA00074520"/>
    </source>
</evidence>
<keyword evidence="4" id="KW-0156">Chromatin regulator</keyword>
<keyword evidence="6" id="KW-0539">Nucleus</keyword>
<dbReference type="AlphaFoldDB" id="A0AAD7SJT2"/>
<comment type="caution">
    <text evidence="11">The sequence shown here is derived from an EMBL/GenBank/DDBJ whole genome shotgun (WGS) entry which is preliminary data.</text>
</comment>
<dbReference type="Gene3D" id="1.10.10.60">
    <property type="entry name" value="Homeodomain-like"/>
    <property type="match status" value="1"/>
</dbReference>
<keyword evidence="5" id="KW-0238">DNA-binding</keyword>
<evidence type="ECO:0000256" key="4">
    <source>
        <dbReference type="ARBA" id="ARBA00022853"/>
    </source>
</evidence>
<dbReference type="GO" id="GO:0003677">
    <property type="term" value="F:DNA binding"/>
    <property type="evidence" value="ECO:0007669"/>
    <property type="project" value="UniProtKB-KW"/>
</dbReference>
<sequence>MASDSTVLTKYGRSFHHRGVRTEKRKQQFLYLTEPSPNSAVLDLDDSLDDEPIIKMVKKLLTDEELKDTLKCLLKGANLEEVTMKQICKQVFDKYPDHDLSSRKDYIKQTVKQLIS</sequence>
<keyword evidence="2" id="KW-0597">Phosphoprotein</keyword>
<proteinExistence type="predicted"/>
<evidence type="ECO:0000256" key="6">
    <source>
        <dbReference type="ARBA" id="ARBA00023242"/>
    </source>
</evidence>
<dbReference type="InterPro" id="IPR044198">
    <property type="entry name" value="DEK"/>
</dbReference>
<dbReference type="GO" id="GO:2000779">
    <property type="term" value="P:regulation of double-strand break repair"/>
    <property type="evidence" value="ECO:0007669"/>
    <property type="project" value="TreeGrafter"/>
</dbReference>
<comment type="function">
    <text evidence="7">Involved in chromatin organization.</text>
</comment>
<dbReference type="Proteomes" id="UP001221898">
    <property type="component" value="Unassembled WGS sequence"/>
</dbReference>
<dbReference type="GO" id="GO:0042393">
    <property type="term" value="F:histone binding"/>
    <property type="evidence" value="ECO:0007669"/>
    <property type="project" value="TreeGrafter"/>
</dbReference>
<evidence type="ECO:0000256" key="7">
    <source>
        <dbReference type="ARBA" id="ARBA00056057"/>
    </source>
</evidence>
<dbReference type="PROSITE" id="PS51998">
    <property type="entry name" value="DEK_C"/>
    <property type="match status" value="1"/>
</dbReference>
<comment type="subunit">
    <text evidence="8">Found in a mRNA splicing-dependent exon junction complex (EJC) with DEK, RBM8A, RNPS1, SRRM1 and ALYREF/THOC4. Interacts with histones H2A, H2B, H3, H4, acetylated histone H4, non-phosphorylated DAXX and HDAC2. Component of the B-WICH complex, at least composed of SMARCA5/SNF2H, BAZ1B/WSTF, SF3B1, DEK, MYO1C, ERCC6, MYBBP1A and DDX21. Binds DNA.</text>
</comment>
<evidence type="ECO:0000256" key="8">
    <source>
        <dbReference type="ARBA" id="ARBA00064832"/>
    </source>
</evidence>
<reference evidence="11" key="1">
    <citation type="journal article" date="2023" name="Science">
        <title>Genome structures resolve the early diversification of teleost fishes.</title>
        <authorList>
            <person name="Parey E."/>
            <person name="Louis A."/>
            <person name="Montfort J."/>
            <person name="Bouchez O."/>
            <person name="Roques C."/>
            <person name="Iampietro C."/>
            <person name="Lluch J."/>
            <person name="Castinel A."/>
            <person name="Donnadieu C."/>
            <person name="Desvignes T."/>
            <person name="Floi Bucao C."/>
            <person name="Jouanno E."/>
            <person name="Wen M."/>
            <person name="Mejri S."/>
            <person name="Dirks R."/>
            <person name="Jansen H."/>
            <person name="Henkel C."/>
            <person name="Chen W.J."/>
            <person name="Zahm M."/>
            <person name="Cabau C."/>
            <person name="Klopp C."/>
            <person name="Thompson A.W."/>
            <person name="Robinson-Rechavi M."/>
            <person name="Braasch I."/>
            <person name="Lecointre G."/>
            <person name="Bobe J."/>
            <person name="Postlethwait J.H."/>
            <person name="Berthelot C."/>
            <person name="Roest Crollius H."/>
            <person name="Guiguen Y."/>
        </authorList>
    </citation>
    <scope>NUCLEOTIDE SEQUENCE</scope>
    <source>
        <strain evidence="11">NC1722</strain>
    </source>
</reference>
<comment type="subcellular location">
    <subcellularLocation>
        <location evidence="1">Nucleus</location>
    </subcellularLocation>
</comment>
<evidence type="ECO:0000313" key="11">
    <source>
        <dbReference type="EMBL" id="KAJ8402786.1"/>
    </source>
</evidence>